<protein>
    <recommendedName>
        <fullName evidence="3">cyclic pyranopterin monophosphate synthase</fullName>
        <ecNumber evidence="3">4.6.1.17</ecNumber>
    </recommendedName>
</protein>
<evidence type="ECO:0000256" key="5">
    <source>
        <dbReference type="ARBA" id="ARBA00023239"/>
    </source>
</evidence>
<evidence type="ECO:0000313" key="7">
    <source>
        <dbReference type="EMBL" id="SVA21907.1"/>
    </source>
</evidence>
<evidence type="ECO:0000256" key="2">
    <source>
        <dbReference type="ARBA" id="ARBA00005046"/>
    </source>
</evidence>
<gene>
    <name evidence="7" type="ORF">METZ01_LOCUS74761</name>
</gene>
<dbReference type="InterPro" id="IPR002820">
    <property type="entry name" value="Mopterin_CF_biosynth-C_dom"/>
</dbReference>
<dbReference type="NCBIfam" id="NF006870">
    <property type="entry name" value="PRK09364.1"/>
    <property type="match status" value="1"/>
</dbReference>
<dbReference type="PANTHER" id="PTHR22960">
    <property type="entry name" value="MOLYBDOPTERIN COFACTOR SYNTHESIS PROTEIN A"/>
    <property type="match status" value="1"/>
</dbReference>
<comment type="pathway">
    <text evidence="2">Cofactor biosynthesis; molybdopterin biosynthesis.</text>
</comment>
<dbReference type="PANTHER" id="PTHR22960:SF29">
    <property type="entry name" value="CYCLIC PYRANOPTERIN MONOPHOSPHATE SYNTHASE"/>
    <property type="match status" value="1"/>
</dbReference>
<accession>A0A381U3L5</accession>
<dbReference type="InterPro" id="IPR047594">
    <property type="entry name" value="MoaC_bact/euk"/>
</dbReference>
<feature type="non-terminal residue" evidence="7">
    <location>
        <position position="1"/>
    </location>
</feature>
<keyword evidence="5" id="KW-0456">Lyase</keyword>
<dbReference type="CDD" id="cd01420">
    <property type="entry name" value="MoaC_PE"/>
    <property type="match status" value="1"/>
</dbReference>
<evidence type="ECO:0000256" key="1">
    <source>
        <dbReference type="ARBA" id="ARBA00001637"/>
    </source>
</evidence>
<evidence type="ECO:0000256" key="3">
    <source>
        <dbReference type="ARBA" id="ARBA00012575"/>
    </source>
</evidence>
<evidence type="ECO:0000259" key="6">
    <source>
        <dbReference type="Pfam" id="PF01967"/>
    </source>
</evidence>
<dbReference type="HAMAP" id="MF_01224_B">
    <property type="entry name" value="MoaC_B"/>
    <property type="match status" value="1"/>
</dbReference>
<dbReference type="GO" id="GO:0006777">
    <property type="term" value="P:Mo-molybdopterin cofactor biosynthetic process"/>
    <property type="evidence" value="ECO:0007669"/>
    <property type="project" value="UniProtKB-KW"/>
</dbReference>
<organism evidence="7">
    <name type="scientific">marine metagenome</name>
    <dbReference type="NCBI Taxonomy" id="408172"/>
    <lineage>
        <taxon>unclassified sequences</taxon>
        <taxon>metagenomes</taxon>
        <taxon>ecological metagenomes</taxon>
    </lineage>
</organism>
<dbReference type="InterPro" id="IPR036522">
    <property type="entry name" value="MoaC_sf"/>
</dbReference>
<keyword evidence="4" id="KW-0501">Molybdenum cofactor biosynthesis</keyword>
<reference evidence="7" key="1">
    <citation type="submission" date="2018-05" db="EMBL/GenBank/DDBJ databases">
        <authorList>
            <person name="Lanie J.A."/>
            <person name="Ng W.-L."/>
            <person name="Kazmierczak K.M."/>
            <person name="Andrzejewski T.M."/>
            <person name="Davidsen T.M."/>
            <person name="Wayne K.J."/>
            <person name="Tettelin H."/>
            <person name="Glass J.I."/>
            <person name="Rusch D."/>
            <person name="Podicherti R."/>
            <person name="Tsui H.-C.T."/>
            <person name="Winkler M.E."/>
        </authorList>
    </citation>
    <scope>NUCLEOTIDE SEQUENCE</scope>
</reference>
<dbReference type="EMBL" id="UINC01005529">
    <property type="protein sequence ID" value="SVA21907.1"/>
    <property type="molecule type" value="Genomic_DNA"/>
</dbReference>
<dbReference type="AlphaFoldDB" id="A0A381U3L5"/>
<comment type="catalytic activity">
    <reaction evidence="1">
        <text>(8S)-3',8-cyclo-7,8-dihydroguanosine 5'-triphosphate = cyclic pyranopterin phosphate + diphosphate</text>
        <dbReference type="Rhea" id="RHEA:49580"/>
        <dbReference type="ChEBI" id="CHEBI:33019"/>
        <dbReference type="ChEBI" id="CHEBI:59648"/>
        <dbReference type="ChEBI" id="CHEBI:131766"/>
        <dbReference type="EC" id="4.6.1.17"/>
    </reaction>
</comment>
<dbReference type="UniPathway" id="UPA00344"/>
<dbReference type="EC" id="4.6.1.17" evidence="3"/>
<dbReference type="InterPro" id="IPR023045">
    <property type="entry name" value="MoaC"/>
</dbReference>
<name>A0A381U3L5_9ZZZZ</name>
<dbReference type="SUPFAM" id="SSF55040">
    <property type="entry name" value="Molybdenum cofactor biosynthesis protein C, MoaC"/>
    <property type="match status" value="1"/>
</dbReference>
<dbReference type="GO" id="GO:0061799">
    <property type="term" value="F:cyclic pyranopterin monophosphate synthase activity"/>
    <property type="evidence" value="ECO:0007669"/>
    <property type="project" value="UniProtKB-EC"/>
</dbReference>
<dbReference type="Gene3D" id="3.30.70.640">
    <property type="entry name" value="Molybdopterin cofactor biosynthesis C (MoaC) domain"/>
    <property type="match status" value="1"/>
</dbReference>
<evidence type="ECO:0000256" key="4">
    <source>
        <dbReference type="ARBA" id="ARBA00023150"/>
    </source>
</evidence>
<dbReference type="Pfam" id="PF01967">
    <property type="entry name" value="MoaC"/>
    <property type="match status" value="1"/>
</dbReference>
<sequence length="151" mass="16100">VNAEGNARMVDVSDKAVTSREAVARGSITVASSALKLIRSGRIAKGDPLQAARLAGIMAAKRTADLIPLCHSLELSHVDVELHPKEDGYEIEARARTAAKTGVEMEALTAVAAAALTVYDMVKAVDKTMVIGEIRLIEKTGGRSGTYRRRE</sequence>
<feature type="domain" description="Molybdopterin cofactor biosynthesis C (MoaC)" evidence="6">
    <location>
        <begin position="9"/>
        <end position="142"/>
    </location>
</feature>
<proteinExistence type="inferred from homology"/>
<dbReference type="InterPro" id="IPR050105">
    <property type="entry name" value="MoCo_biosynth_MoaA/MoaC"/>
</dbReference>
<dbReference type="NCBIfam" id="TIGR00581">
    <property type="entry name" value="moaC"/>
    <property type="match status" value="1"/>
</dbReference>